<accession>A0AAD3T8W2</accession>
<dbReference type="AlphaFoldDB" id="A0AAD3T8W2"/>
<proteinExistence type="predicted"/>
<evidence type="ECO:0000313" key="2">
    <source>
        <dbReference type="EMBL" id="GMH24908.1"/>
    </source>
</evidence>
<feature type="region of interest" description="Disordered" evidence="1">
    <location>
        <begin position="41"/>
        <end position="66"/>
    </location>
</feature>
<gene>
    <name evidence="2" type="ORF">Nepgr_026751</name>
</gene>
<protein>
    <submittedName>
        <fullName evidence="2">Uncharacterized protein</fullName>
    </submittedName>
</protein>
<organism evidence="2 3">
    <name type="scientific">Nepenthes gracilis</name>
    <name type="common">Slender pitcher plant</name>
    <dbReference type="NCBI Taxonomy" id="150966"/>
    <lineage>
        <taxon>Eukaryota</taxon>
        <taxon>Viridiplantae</taxon>
        <taxon>Streptophyta</taxon>
        <taxon>Embryophyta</taxon>
        <taxon>Tracheophyta</taxon>
        <taxon>Spermatophyta</taxon>
        <taxon>Magnoliopsida</taxon>
        <taxon>eudicotyledons</taxon>
        <taxon>Gunneridae</taxon>
        <taxon>Pentapetalae</taxon>
        <taxon>Caryophyllales</taxon>
        <taxon>Nepenthaceae</taxon>
        <taxon>Nepenthes</taxon>
    </lineage>
</organism>
<dbReference type="Proteomes" id="UP001279734">
    <property type="component" value="Unassembled WGS sequence"/>
</dbReference>
<name>A0AAD3T8W2_NEPGR</name>
<reference evidence="2" key="1">
    <citation type="submission" date="2023-05" db="EMBL/GenBank/DDBJ databases">
        <title>Nepenthes gracilis genome sequencing.</title>
        <authorList>
            <person name="Fukushima K."/>
        </authorList>
    </citation>
    <scope>NUCLEOTIDE SEQUENCE</scope>
    <source>
        <strain evidence="2">SING2019-196</strain>
    </source>
</reference>
<comment type="caution">
    <text evidence="2">The sequence shown here is derived from an EMBL/GenBank/DDBJ whole genome shotgun (WGS) entry which is preliminary data.</text>
</comment>
<dbReference type="EMBL" id="BSYO01000028">
    <property type="protein sequence ID" value="GMH24908.1"/>
    <property type="molecule type" value="Genomic_DNA"/>
</dbReference>
<keyword evidence="3" id="KW-1185">Reference proteome</keyword>
<sequence length="83" mass="8816">MYLRHPPTADENPRPRLGTRSCYHLPPTADVGHSLALQTAKTDTVPATDPQSFAADGTGGNHLPRPVAISTATSIPLSVTTWL</sequence>
<evidence type="ECO:0000313" key="3">
    <source>
        <dbReference type="Proteomes" id="UP001279734"/>
    </source>
</evidence>
<evidence type="ECO:0000256" key="1">
    <source>
        <dbReference type="SAM" id="MobiDB-lite"/>
    </source>
</evidence>